<keyword evidence="2 7" id="KW-0812">Transmembrane</keyword>
<dbReference type="GO" id="GO:0016020">
    <property type="term" value="C:membrane"/>
    <property type="evidence" value="ECO:0007669"/>
    <property type="project" value="UniProtKB-SubCell"/>
</dbReference>
<sequence length="449" mass="49659">MGGEQLVIIWLNAFLMALTLAAICSRVGRRVFLVGTWSWHDVLISVAAIAACLFSIFQIVGTKYGLGLHKEDVSDSDMVTLVKLVVTSNVFYFGCNWAVKHALLLFYSEITRDNKYHKWSIYIMHFVAFGFGSSSILANIFQCRPMRKTWDSDVPGWCARMDIFFYINSGIMLMTDIVLYVMPVVFTSNLQLRRTQKIGLNCLFALGGFVLAVSAVRVWSVHKFNVMNDFSWWFANTMIWSVLENHLAIVVACAPSVKVIALLLFPKLTSSYRRALSKISPSSSRSRSRASRPFDLAADLESGTRKSGRSDRSGKTDDGYNTDAGELKDMKISTPLPSPAYSGTTLGSSRASRNFAKWFKSPSSPTSPRGLTSADSLEETGLVYVEEPHHRKGTDVVLKSIPKGGRQSMIPTPTPHGENDIRVEHTISVESASHRGSSEEDAGVVGKAV</sequence>
<dbReference type="OrthoDB" id="5413793at2759"/>
<dbReference type="EMBL" id="ML977318">
    <property type="protein sequence ID" value="KAF2117680.1"/>
    <property type="molecule type" value="Genomic_DNA"/>
</dbReference>
<evidence type="ECO:0000256" key="7">
    <source>
        <dbReference type="SAM" id="Phobius"/>
    </source>
</evidence>
<feature type="transmembrane region" description="Helical" evidence="7">
    <location>
        <begin position="6"/>
        <end position="27"/>
    </location>
</feature>
<feature type="domain" description="Rhodopsin" evidence="8">
    <location>
        <begin position="26"/>
        <end position="259"/>
    </location>
</feature>
<dbReference type="InterPro" id="IPR049326">
    <property type="entry name" value="Rhodopsin_dom_fungi"/>
</dbReference>
<gene>
    <name evidence="9" type="ORF">BDV96DRAFT_630229</name>
</gene>
<dbReference type="PANTHER" id="PTHR33048">
    <property type="entry name" value="PTH11-LIKE INTEGRAL MEMBRANE PROTEIN (AFU_ORTHOLOGUE AFUA_5G11245)"/>
    <property type="match status" value="1"/>
</dbReference>
<dbReference type="AlphaFoldDB" id="A0A6A5ZDV2"/>
<feature type="transmembrane region" description="Helical" evidence="7">
    <location>
        <begin position="239"/>
        <end position="265"/>
    </location>
</feature>
<feature type="transmembrane region" description="Helical" evidence="7">
    <location>
        <begin position="80"/>
        <end position="99"/>
    </location>
</feature>
<dbReference type="PANTHER" id="PTHR33048:SF131">
    <property type="entry name" value="INTEGRAL MEMBRANE PROTEIN"/>
    <property type="match status" value="1"/>
</dbReference>
<dbReference type="InterPro" id="IPR052337">
    <property type="entry name" value="SAT4-like"/>
</dbReference>
<dbReference type="Proteomes" id="UP000799770">
    <property type="component" value="Unassembled WGS sequence"/>
</dbReference>
<reference evidence="9" key="1">
    <citation type="journal article" date="2020" name="Stud. Mycol.">
        <title>101 Dothideomycetes genomes: a test case for predicting lifestyles and emergence of pathogens.</title>
        <authorList>
            <person name="Haridas S."/>
            <person name="Albert R."/>
            <person name="Binder M."/>
            <person name="Bloem J."/>
            <person name="Labutti K."/>
            <person name="Salamov A."/>
            <person name="Andreopoulos B."/>
            <person name="Baker S."/>
            <person name="Barry K."/>
            <person name="Bills G."/>
            <person name="Bluhm B."/>
            <person name="Cannon C."/>
            <person name="Castanera R."/>
            <person name="Culley D."/>
            <person name="Daum C."/>
            <person name="Ezra D."/>
            <person name="Gonzalez J."/>
            <person name="Henrissat B."/>
            <person name="Kuo A."/>
            <person name="Liang C."/>
            <person name="Lipzen A."/>
            <person name="Lutzoni F."/>
            <person name="Magnuson J."/>
            <person name="Mondo S."/>
            <person name="Nolan M."/>
            <person name="Ohm R."/>
            <person name="Pangilinan J."/>
            <person name="Park H.-J."/>
            <person name="Ramirez L."/>
            <person name="Alfaro M."/>
            <person name="Sun H."/>
            <person name="Tritt A."/>
            <person name="Yoshinaga Y."/>
            <person name="Zwiers L.-H."/>
            <person name="Turgeon B."/>
            <person name="Goodwin S."/>
            <person name="Spatafora J."/>
            <person name="Crous P."/>
            <person name="Grigoriev I."/>
        </authorList>
    </citation>
    <scope>NUCLEOTIDE SEQUENCE</scope>
    <source>
        <strain evidence="9">CBS 627.86</strain>
    </source>
</reference>
<organism evidence="9 10">
    <name type="scientific">Lophiotrema nucula</name>
    <dbReference type="NCBI Taxonomy" id="690887"/>
    <lineage>
        <taxon>Eukaryota</taxon>
        <taxon>Fungi</taxon>
        <taxon>Dikarya</taxon>
        <taxon>Ascomycota</taxon>
        <taxon>Pezizomycotina</taxon>
        <taxon>Dothideomycetes</taxon>
        <taxon>Pleosporomycetidae</taxon>
        <taxon>Pleosporales</taxon>
        <taxon>Lophiotremataceae</taxon>
        <taxon>Lophiotrema</taxon>
    </lineage>
</organism>
<evidence type="ECO:0000256" key="2">
    <source>
        <dbReference type="ARBA" id="ARBA00022692"/>
    </source>
</evidence>
<keyword evidence="3 7" id="KW-1133">Transmembrane helix</keyword>
<accession>A0A6A5ZDV2</accession>
<feature type="transmembrane region" description="Helical" evidence="7">
    <location>
        <begin position="198"/>
        <end position="219"/>
    </location>
</feature>
<evidence type="ECO:0000259" key="8">
    <source>
        <dbReference type="Pfam" id="PF20684"/>
    </source>
</evidence>
<evidence type="ECO:0000256" key="4">
    <source>
        <dbReference type="ARBA" id="ARBA00023136"/>
    </source>
</evidence>
<evidence type="ECO:0000256" key="1">
    <source>
        <dbReference type="ARBA" id="ARBA00004141"/>
    </source>
</evidence>
<evidence type="ECO:0000313" key="10">
    <source>
        <dbReference type="Proteomes" id="UP000799770"/>
    </source>
</evidence>
<evidence type="ECO:0000256" key="3">
    <source>
        <dbReference type="ARBA" id="ARBA00022989"/>
    </source>
</evidence>
<comment type="similarity">
    <text evidence="5">Belongs to the SAT4 family.</text>
</comment>
<protein>
    <recommendedName>
        <fullName evidence="8">Rhodopsin domain-containing protein</fullName>
    </recommendedName>
</protein>
<keyword evidence="4 7" id="KW-0472">Membrane</keyword>
<feature type="region of interest" description="Disordered" evidence="6">
    <location>
        <begin position="300"/>
        <end position="348"/>
    </location>
</feature>
<comment type="subcellular location">
    <subcellularLocation>
        <location evidence="1">Membrane</location>
        <topology evidence="1">Multi-pass membrane protein</topology>
    </subcellularLocation>
</comment>
<evidence type="ECO:0000313" key="9">
    <source>
        <dbReference type="EMBL" id="KAF2117680.1"/>
    </source>
</evidence>
<feature type="transmembrane region" description="Helical" evidence="7">
    <location>
        <begin position="163"/>
        <end position="186"/>
    </location>
</feature>
<keyword evidence="10" id="KW-1185">Reference proteome</keyword>
<feature type="transmembrane region" description="Helical" evidence="7">
    <location>
        <begin position="39"/>
        <end position="60"/>
    </location>
</feature>
<evidence type="ECO:0000256" key="6">
    <source>
        <dbReference type="SAM" id="MobiDB-lite"/>
    </source>
</evidence>
<proteinExistence type="inferred from homology"/>
<feature type="transmembrane region" description="Helical" evidence="7">
    <location>
        <begin position="119"/>
        <end position="141"/>
    </location>
</feature>
<feature type="compositionally biased region" description="Basic and acidic residues" evidence="6">
    <location>
        <begin position="302"/>
        <end position="318"/>
    </location>
</feature>
<feature type="region of interest" description="Disordered" evidence="6">
    <location>
        <begin position="430"/>
        <end position="449"/>
    </location>
</feature>
<name>A0A6A5ZDV2_9PLEO</name>
<dbReference type="Pfam" id="PF20684">
    <property type="entry name" value="Fung_rhodopsin"/>
    <property type="match status" value="1"/>
</dbReference>
<evidence type="ECO:0000256" key="5">
    <source>
        <dbReference type="ARBA" id="ARBA00038359"/>
    </source>
</evidence>